<evidence type="ECO:0000313" key="1">
    <source>
        <dbReference type="EMBL" id="GFM95640.1"/>
    </source>
</evidence>
<dbReference type="EMBL" id="JACCCF010000001">
    <property type="protein sequence ID" value="NYE39412.1"/>
    <property type="molecule type" value="Genomic_DNA"/>
</dbReference>
<evidence type="ECO:0000313" key="2">
    <source>
        <dbReference type="EMBL" id="NYE39412.1"/>
    </source>
</evidence>
<reference evidence="1 3" key="1">
    <citation type="submission" date="2020-05" db="EMBL/GenBank/DDBJ databases">
        <title>Whole genome shotgun sequence of Streptomyces fulvorobeus NBRC 15897.</title>
        <authorList>
            <person name="Komaki H."/>
            <person name="Tamura T."/>
        </authorList>
    </citation>
    <scope>NUCLEOTIDE SEQUENCE [LARGE SCALE GENOMIC DNA]</scope>
    <source>
        <strain evidence="1 3">NBRC 15897</strain>
    </source>
</reference>
<dbReference type="EMBL" id="BLWC01000001">
    <property type="protein sequence ID" value="GFM95640.1"/>
    <property type="molecule type" value="Genomic_DNA"/>
</dbReference>
<keyword evidence="3" id="KW-1185">Reference proteome</keyword>
<evidence type="ECO:0000313" key="4">
    <source>
        <dbReference type="Proteomes" id="UP000530403"/>
    </source>
</evidence>
<comment type="caution">
    <text evidence="1">The sequence shown here is derived from an EMBL/GenBank/DDBJ whole genome shotgun (WGS) entry which is preliminary data.</text>
</comment>
<dbReference type="Proteomes" id="UP000530403">
    <property type="component" value="Unassembled WGS sequence"/>
</dbReference>
<proteinExistence type="predicted"/>
<protein>
    <submittedName>
        <fullName evidence="1">Uncharacterized protein</fullName>
    </submittedName>
</protein>
<name>A0A7J0BZE9_9ACTN</name>
<dbReference type="Proteomes" id="UP000498980">
    <property type="component" value="Unassembled WGS sequence"/>
</dbReference>
<gene>
    <name evidence="2" type="ORF">HEB29_000423</name>
    <name evidence="1" type="ORF">Sfulv_04510</name>
</gene>
<sequence length="122" mass="13754">MTTVTKWISPPARHGSDDAECRHQDCIADRPAFVGYASAVDAPPWLIPAGVPGTGLLTQVINGLMPTGPWQRRRVRRSTFDFLVQLAYLRYIVSNRLDIGGWHVEHFVRGRAAWRANAPYRQ</sequence>
<evidence type="ECO:0000313" key="3">
    <source>
        <dbReference type="Proteomes" id="UP000498980"/>
    </source>
</evidence>
<reference evidence="2 4" key="2">
    <citation type="submission" date="2020-07" db="EMBL/GenBank/DDBJ databases">
        <title>Sequencing the genomes of 1000 actinobacteria strains.</title>
        <authorList>
            <person name="Klenk H.-P."/>
        </authorList>
    </citation>
    <scope>NUCLEOTIDE SEQUENCE [LARGE SCALE GENOMIC DNA]</scope>
    <source>
        <strain evidence="2 4">DSM 41455</strain>
    </source>
</reference>
<dbReference type="AlphaFoldDB" id="A0A7J0BZE9"/>
<organism evidence="1 3">
    <name type="scientific">Streptomyces fulvorobeus</name>
    <dbReference type="NCBI Taxonomy" id="284028"/>
    <lineage>
        <taxon>Bacteria</taxon>
        <taxon>Bacillati</taxon>
        <taxon>Actinomycetota</taxon>
        <taxon>Actinomycetes</taxon>
        <taxon>Kitasatosporales</taxon>
        <taxon>Streptomycetaceae</taxon>
        <taxon>Streptomyces</taxon>
    </lineage>
</organism>
<dbReference type="RefSeq" id="WP_173310074.1">
    <property type="nucleotide sequence ID" value="NZ_BAAAUE010000008.1"/>
</dbReference>
<accession>A0A7J0BZE9</accession>